<proteinExistence type="predicted"/>
<evidence type="ECO:0000313" key="2">
    <source>
        <dbReference type="Proteomes" id="UP001152888"/>
    </source>
</evidence>
<comment type="caution">
    <text evidence="1">The sequence shown here is derived from an EMBL/GenBank/DDBJ whole genome shotgun (WGS) entry which is preliminary data.</text>
</comment>
<reference evidence="1" key="1">
    <citation type="submission" date="2022-03" db="EMBL/GenBank/DDBJ databases">
        <authorList>
            <person name="Sayadi A."/>
        </authorList>
    </citation>
    <scope>NUCLEOTIDE SEQUENCE</scope>
</reference>
<dbReference type="AlphaFoldDB" id="A0A9P0JJP9"/>
<accession>A0A9P0JJP9</accession>
<dbReference type="Proteomes" id="UP001152888">
    <property type="component" value="Unassembled WGS sequence"/>
</dbReference>
<name>A0A9P0JJP9_ACAOB</name>
<organism evidence="1 2">
    <name type="scientific">Acanthoscelides obtectus</name>
    <name type="common">Bean weevil</name>
    <name type="synonym">Bruchus obtectus</name>
    <dbReference type="NCBI Taxonomy" id="200917"/>
    <lineage>
        <taxon>Eukaryota</taxon>
        <taxon>Metazoa</taxon>
        <taxon>Ecdysozoa</taxon>
        <taxon>Arthropoda</taxon>
        <taxon>Hexapoda</taxon>
        <taxon>Insecta</taxon>
        <taxon>Pterygota</taxon>
        <taxon>Neoptera</taxon>
        <taxon>Endopterygota</taxon>
        <taxon>Coleoptera</taxon>
        <taxon>Polyphaga</taxon>
        <taxon>Cucujiformia</taxon>
        <taxon>Chrysomeloidea</taxon>
        <taxon>Chrysomelidae</taxon>
        <taxon>Bruchinae</taxon>
        <taxon>Bruchini</taxon>
        <taxon>Acanthoscelides</taxon>
    </lineage>
</organism>
<dbReference type="EMBL" id="CAKOFQ010006651">
    <property type="protein sequence ID" value="CAH1953518.1"/>
    <property type="molecule type" value="Genomic_DNA"/>
</dbReference>
<gene>
    <name evidence="1" type="ORF">ACAOBT_LOCUS88</name>
</gene>
<sequence>MASANNKFDGVFQSLMKNSTMEQCCDNNNVNLAVTDEQLKYVINYQGYIINVVYILSLQDRMESLNSRKNFGGYERHKKS</sequence>
<evidence type="ECO:0000313" key="1">
    <source>
        <dbReference type="EMBL" id="CAH1953518.1"/>
    </source>
</evidence>
<keyword evidence="2" id="KW-1185">Reference proteome</keyword>
<protein>
    <submittedName>
        <fullName evidence="1">Uncharacterized protein</fullName>
    </submittedName>
</protein>